<proteinExistence type="predicted"/>
<accession>M0CUG9</accession>
<keyword evidence="3" id="KW-1185">Reference proteome</keyword>
<sequence length="492" mass="51011">MPTRRRTLALAAGLVTSLTGCLGDGDGSNGTDPPAGDAPRTGTDGAAPTPAPSATPTPGPEGTPTVAGTAEPNRTADRVTAVPPATVTRVSEDLPDWTADRWIDTDYAQVLGIDAGDGRLYVTMGDEDGPSAVAALSPGGPEFDWVQSFAGEPTAGSHHDPTGTADIWGVTVDDGAVYSVHGRAESYEWTALHALDPGTGTQRWSFERERYLGVAGFLDGAVVVRATEFFEPEHSHDTPEEPLETTVYAVDPGGGDSQWSASVAGMDALAVGSDAVYVATGRTLSAYGSGGELRWERDLPATVRLATVLGDTVVCSVGERADDSSLVGVSADGANRWTVPLSTRWALPVGDRVYVGNDSVAAVTADGTVAWRVPAPAHDPLLAPDGSRLYTRTNVRMNAVDAYALPGGDRPYRFVTPSDNGWPVAATSETLVAEAITPKKADFTSLFAVDAATGEPRAVYRPSASVMTVLGFDKSVYAGFGDGRLGVFGGVG</sequence>
<gene>
    <name evidence="2" type="ORF">C475_08101</name>
</gene>
<dbReference type="SUPFAM" id="SSF50998">
    <property type="entry name" value="Quinoprotein alcohol dehydrogenase-like"/>
    <property type="match status" value="1"/>
</dbReference>
<dbReference type="InterPro" id="IPR018391">
    <property type="entry name" value="PQQ_b-propeller_rpt"/>
</dbReference>
<evidence type="ECO:0000256" key="1">
    <source>
        <dbReference type="SAM" id="MobiDB-lite"/>
    </source>
</evidence>
<organism evidence="2 3">
    <name type="scientific">Halosimplex carlsbadense 2-9-1</name>
    <dbReference type="NCBI Taxonomy" id="797114"/>
    <lineage>
        <taxon>Archaea</taxon>
        <taxon>Methanobacteriati</taxon>
        <taxon>Methanobacteriota</taxon>
        <taxon>Stenosarchaea group</taxon>
        <taxon>Halobacteria</taxon>
        <taxon>Halobacteriales</taxon>
        <taxon>Haloarculaceae</taxon>
        <taxon>Halosimplex</taxon>
    </lineage>
</organism>
<dbReference type="RefSeq" id="WP_006883296.1">
    <property type="nucleotide sequence ID" value="NZ_AOIU01000018.1"/>
</dbReference>
<dbReference type="AlphaFoldDB" id="M0CUG9"/>
<comment type="caution">
    <text evidence="2">The sequence shown here is derived from an EMBL/GenBank/DDBJ whole genome shotgun (WGS) entry which is preliminary data.</text>
</comment>
<dbReference type="Proteomes" id="UP000011626">
    <property type="component" value="Unassembled WGS sequence"/>
</dbReference>
<name>M0CUG9_9EURY</name>
<evidence type="ECO:0008006" key="4">
    <source>
        <dbReference type="Google" id="ProtNLM"/>
    </source>
</evidence>
<dbReference type="InterPro" id="IPR011047">
    <property type="entry name" value="Quinoprotein_ADH-like_sf"/>
</dbReference>
<feature type="region of interest" description="Disordered" evidence="1">
    <location>
        <begin position="20"/>
        <end position="78"/>
    </location>
</feature>
<protein>
    <recommendedName>
        <fullName evidence="4">Pyrrolo-quinoline quinone</fullName>
    </recommendedName>
</protein>
<dbReference type="PROSITE" id="PS51257">
    <property type="entry name" value="PROKAR_LIPOPROTEIN"/>
    <property type="match status" value="1"/>
</dbReference>
<feature type="compositionally biased region" description="Low complexity" evidence="1">
    <location>
        <begin position="38"/>
        <end position="48"/>
    </location>
</feature>
<dbReference type="EMBL" id="AOIU01000018">
    <property type="protein sequence ID" value="ELZ26881.1"/>
    <property type="molecule type" value="Genomic_DNA"/>
</dbReference>
<dbReference type="SMART" id="SM00564">
    <property type="entry name" value="PQQ"/>
    <property type="match status" value="4"/>
</dbReference>
<dbReference type="InterPro" id="IPR015943">
    <property type="entry name" value="WD40/YVTN_repeat-like_dom_sf"/>
</dbReference>
<dbReference type="OrthoDB" id="136681at2157"/>
<reference evidence="2 3" key="1">
    <citation type="journal article" date="2014" name="PLoS Genet.">
        <title>Phylogenetically driven sequencing of extremely halophilic archaea reveals strategies for static and dynamic osmo-response.</title>
        <authorList>
            <person name="Becker E.A."/>
            <person name="Seitzer P.M."/>
            <person name="Tritt A."/>
            <person name="Larsen D."/>
            <person name="Krusor M."/>
            <person name="Yao A.I."/>
            <person name="Wu D."/>
            <person name="Madern D."/>
            <person name="Eisen J.A."/>
            <person name="Darling A.E."/>
            <person name="Facciotti M.T."/>
        </authorList>
    </citation>
    <scope>NUCLEOTIDE SEQUENCE [LARGE SCALE GENOMIC DNA]</scope>
    <source>
        <strain evidence="2 3">2-9-1</strain>
    </source>
</reference>
<evidence type="ECO:0000313" key="2">
    <source>
        <dbReference type="EMBL" id="ELZ26881.1"/>
    </source>
</evidence>
<feature type="compositionally biased region" description="Pro residues" evidence="1">
    <location>
        <begin position="49"/>
        <end position="61"/>
    </location>
</feature>
<dbReference type="eggNOG" id="arCOG02493">
    <property type="taxonomic scope" value="Archaea"/>
</dbReference>
<dbReference type="Gene3D" id="2.130.10.10">
    <property type="entry name" value="YVTN repeat-like/Quinoprotein amine dehydrogenase"/>
    <property type="match status" value="1"/>
</dbReference>
<evidence type="ECO:0000313" key="3">
    <source>
        <dbReference type="Proteomes" id="UP000011626"/>
    </source>
</evidence>